<dbReference type="SUPFAM" id="SSF52540">
    <property type="entry name" value="P-loop containing nucleoside triphosphate hydrolases"/>
    <property type="match status" value="1"/>
</dbReference>
<organism evidence="11 12">
    <name type="scientific">Lottia gigantea</name>
    <name type="common">Giant owl limpet</name>
    <dbReference type="NCBI Taxonomy" id="225164"/>
    <lineage>
        <taxon>Eukaryota</taxon>
        <taxon>Metazoa</taxon>
        <taxon>Spiralia</taxon>
        <taxon>Lophotrochozoa</taxon>
        <taxon>Mollusca</taxon>
        <taxon>Gastropoda</taxon>
        <taxon>Patellogastropoda</taxon>
        <taxon>Lottioidea</taxon>
        <taxon>Lottiidae</taxon>
        <taxon>Lottia</taxon>
    </lineage>
</organism>
<dbReference type="Gene3D" id="3.40.50.300">
    <property type="entry name" value="P-loop containing nucleotide triphosphate hydrolases"/>
    <property type="match status" value="1"/>
</dbReference>
<keyword evidence="8 10" id="KW-0472">Membrane</keyword>
<keyword evidence="6 10" id="KW-1133">Transmembrane helix</keyword>
<evidence type="ECO:0000256" key="8">
    <source>
        <dbReference type="ARBA" id="ARBA00023136"/>
    </source>
</evidence>
<evidence type="ECO:0000313" key="11">
    <source>
        <dbReference type="EMBL" id="ESO99994.1"/>
    </source>
</evidence>
<comment type="subcellular location">
    <subcellularLocation>
        <location evidence="1">Golgi apparatus membrane</location>
        <topology evidence="1">Single-pass type II membrane protein</topology>
    </subcellularLocation>
</comment>
<dbReference type="OrthoDB" id="514299at2759"/>
<evidence type="ECO:0008006" key="13">
    <source>
        <dbReference type="Google" id="ProtNLM"/>
    </source>
</evidence>
<evidence type="ECO:0000256" key="4">
    <source>
        <dbReference type="ARBA" id="ARBA00022692"/>
    </source>
</evidence>
<evidence type="ECO:0000256" key="6">
    <source>
        <dbReference type="ARBA" id="ARBA00022989"/>
    </source>
</evidence>
<dbReference type="OMA" id="TCRKKTN"/>
<dbReference type="PANTHER" id="PTHR14647">
    <property type="entry name" value="GALACTOSE-3-O-SULFOTRANSFERASE"/>
    <property type="match status" value="1"/>
</dbReference>
<evidence type="ECO:0000256" key="2">
    <source>
        <dbReference type="ARBA" id="ARBA00008124"/>
    </source>
</evidence>
<evidence type="ECO:0000256" key="1">
    <source>
        <dbReference type="ARBA" id="ARBA00004323"/>
    </source>
</evidence>
<dbReference type="PANTHER" id="PTHR14647:SF87">
    <property type="entry name" value="PUTATIVE-RELATED"/>
    <property type="match status" value="1"/>
</dbReference>
<dbReference type="STRING" id="225164.V4CDK3"/>
<evidence type="ECO:0000313" key="12">
    <source>
        <dbReference type="Proteomes" id="UP000030746"/>
    </source>
</evidence>
<gene>
    <name evidence="11" type="ORF">LOTGIDRAFT_158219</name>
</gene>
<dbReference type="Proteomes" id="UP000030746">
    <property type="component" value="Unassembled WGS sequence"/>
</dbReference>
<evidence type="ECO:0000256" key="7">
    <source>
        <dbReference type="ARBA" id="ARBA00023034"/>
    </source>
</evidence>
<comment type="similarity">
    <text evidence="2">Belongs to the galactose-3-O-sulfotransferase family.</text>
</comment>
<dbReference type="InterPro" id="IPR027417">
    <property type="entry name" value="P-loop_NTPase"/>
</dbReference>
<keyword evidence="9" id="KW-0325">Glycoprotein</keyword>
<dbReference type="GeneID" id="20237643"/>
<dbReference type="InterPro" id="IPR009729">
    <property type="entry name" value="Gal-3-0_sulfotransfrase"/>
</dbReference>
<dbReference type="KEGG" id="lgi:LOTGIDRAFT_158219"/>
<accession>V4CDK3</accession>
<sequence>MPWYKGLFRRSRMTTTLTIFSTMCCIIGLVLLCNYTSFPVNLPYGSHPSSITSQCRPKTNIMFLKVHKAGSSTVFNVLGRFVINNKLNMAIPYKKKHTARYNYLGNSSFLTKDMVLPLPEGQRYNMFLNHVVYNRTFFDMILPRDTFYLAIVRNPEERFSSAAKYFGLVHRLSTFSKTPFVFEQFLKDPNKFGNTDLVHNQMAHDFGIPKTQYNNQSFVEEYIQKLDREFNLVLLLDYFDESLIMLRRKLCWSLKDVLYLKQNSASKPKKKIVLTESDRNRLEEFQFADVMIYNHFQTRFWKDLNSFEIDIHYETNHFKDVRRRMESFCSSYIQSKDKFITIAKSLWNSAFNITIFDCNILNMKELPMLDKITANLIQTLNT</sequence>
<keyword evidence="7" id="KW-0333">Golgi apparatus</keyword>
<proteinExistence type="inferred from homology"/>
<dbReference type="Pfam" id="PF06990">
    <property type="entry name" value="Gal-3-0_sulfotr"/>
    <property type="match status" value="1"/>
</dbReference>
<keyword evidence="4 10" id="KW-0812">Transmembrane</keyword>
<name>V4CDK3_LOTGI</name>
<protein>
    <recommendedName>
        <fullName evidence="13">Galactosylceramide sulfotransferase-like</fullName>
    </recommendedName>
</protein>
<dbReference type="AlphaFoldDB" id="V4CDK3"/>
<evidence type="ECO:0000256" key="9">
    <source>
        <dbReference type="ARBA" id="ARBA00023180"/>
    </source>
</evidence>
<evidence type="ECO:0000256" key="3">
    <source>
        <dbReference type="ARBA" id="ARBA00022679"/>
    </source>
</evidence>
<dbReference type="HOGENOM" id="CLU_040616_0_0_1"/>
<dbReference type="GO" id="GO:0001733">
    <property type="term" value="F:galactosylceramide sulfotransferase activity"/>
    <property type="evidence" value="ECO:0007669"/>
    <property type="project" value="InterPro"/>
</dbReference>
<evidence type="ECO:0000256" key="5">
    <source>
        <dbReference type="ARBA" id="ARBA00022968"/>
    </source>
</evidence>
<feature type="transmembrane region" description="Helical" evidence="10">
    <location>
        <begin position="12"/>
        <end position="32"/>
    </location>
</feature>
<dbReference type="EMBL" id="KB200869">
    <property type="protein sequence ID" value="ESO99994.1"/>
    <property type="molecule type" value="Genomic_DNA"/>
</dbReference>
<keyword evidence="12" id="KW-1185">Reference proteome</keyword>
<dbReference type="GO" id="GO:0009247">
    <property type="term" value="P:glycolipid biosynthetic process"/>
    <property type="evidence" value="ECO:0007669"/>
    <property type="project" value="InterPro"/>
</dbReference>
<reference evidence="11 12" key="1">
    <citation type="journal article" date="2013" name="Nature">
        <title>Insights into bilaterian evolution from three spiralian genomes.</title>
        <authorList>
            <person name="Simakov O."/>
            <person name="Marletaz F."/>
            <person name="Cho S.J."/>
            <person name="Edsinger-Gonzales E."/>
            <person name="Havlak P."/>
            <person name="Hellsten U."/>
            <person name="Kuo D.H."/>
            <person name="Larsson T."/>
            <person name="Lv J."/>
            <person name="Arendt D."/>
            <person name="Savage R."/>
            <person name="Osoegawa K."/>
            <person name="de Jong P."/>
            <person name="Grimwood J."/>
            <person name="Chapman J.A."/>
            <person name="Shapiro H."/>
            <person name="Aerts A."/>
            <person name="Otillar R.P."/>
            <person name="Terry A.Y."/>
            <person name="Boore J.L."/>
            <person name="Grigoriev I.V."/>
            <person name="Lindberg D.R."/>
            <person name="Seaver E.C."/>
            <person name="Weisblat D.A."/>
            <person name="Putnam N.H."/>
            <person name="Rokhsar D.S."/>
        </authorList>
    </citation>
    <scope>NUCLEOTIDE SEQUENCE [LARGE SCALE GENOMIC DNA]</scope>
</reference>
<dbReference type="GO" id="GO:0000139">
    <property type="term" value="C:Golgi membrane"/>
    <property type="evidence" value="ECO:0007669"/>
    <property type="project" value="UniProtKB-SubCell"/>
</dbReference>
<keyword evidence="5" id="KW-0735">Signal-anchor</keyword>
<keyword evidence="3" id="KW-0808">Transferase</keyword>
<dbReference type="CTD" id="20237643"/>
<evidence type="ECO:0000256" key="10">
    <source>
        <dbReference type="SAM" id="Phobius"/>
    </source>
</evidence>
<dbReference type="RefSeq" id="XP_009049430.1">
    <property type="nucleotide sequence ID" value="XM_009051182.1"/>
</dbReference>